<sequence length="116" mass="13051">MAFKFEDLRVWKLSIELSAEVNSLVKSFPSEEKFVLATQIQRAADSVALNIAEGSTGQSTPEFKKFLGYSVRSAIEVVSCLYLGKKRSIIGDEDFSKLYYAYEDLIKKIQALKNSI</sequence>
<dbReference type="OrthoDB" id="9811959at2"/>
<dbReference type="PANTHER" id="PTHR38471:SF2">
    <property type="entry name" value="FOUR HELIX BUNDLE PROTEIN"/>
    <property type="match status" value="1"/>
</dbReference>
<protein>
    <submittedName>
        <fullName evidence="1">Four helix bundle protein</fullName>
    </submittedName>
</protein>
<accession>A0A4Y9QLI8</accession>
<comment type="caution">
    <text evidence="1">The sequence shown here is derived from an EMBL/GenBank/DDBJ whole genome shotgun (WGS) entry which is preliminary data.</text>
</comment>
<dbReference type="Pfam" id="PF05635">
    <property type="entry name" value="23S_rRNA_IVP"/>
    <property type="match status" value="1"/>
</dbReference>
<proteinExistence type="predicted"/>
<dbReference type="SUPFAM" id="SSF158446">
    <property type="entry name" value="IVS-encoded protein-like"/>
    <property type="match status" value="1"/>
</dbReference>
<organism evidence="1 2">
    <name type="scientific">Algoriphagus kandeliae</name>
    <dbReference type="NCBI Taxonomy" id="2562278"/>
    <lineage>
        <taxon>Bacteria</taxon>
        <taxon>Pseudomonadati</taxon>
        <taxon>Bacteroidota</taxon>
        <taxon>Cytophagia</taxon>
        <taxon>Cytophagales</taxon>
        <taxon>Cyclobacteriaceae</taxon>
        <taxon>Algoriphagus</taxon>
    </lineage>
</organism>
<gene>
    <name evidence="1" type="ORF">E4S40_14935</name>
</gene>
<dbReference type="Gene3D" id="1.20.1440.60">
    <property type="entry name" value="23S rRNA-intervening sequence"/>
    <property type="match status" value="1"/>
</dbReference>
<dbReference type="RefSeq" id="WP_135075892.1">
    <property type="nucleotide sequence ID" value="NZ_SPSB01000004.1"/>
</dbReference>
<reference evidence="1 2" key="1">
    <citation type="submission" date="2019-03" db="EMBL/GenBank/DDBJ databases">
        <title>Algoriphagus sp. nov, a new strain isolated from root system soil of mangrove plant Kandelia.</title>
        <authorList>
            <person name="Yin Q."/>
            <person name="Wang K."/>
            <person name="Song Z."/>
        </authorList>
    </citation>
    <scope>NUCLEOTIDE SEQUENCE [LARGE SCALE GENOMIC DNA]</scope>
    <source>
        <strain evidence="1 2">XY-J91</strain>
    </source>
</reference>
<dbReference type="PANTHER" id="PTHR38471">
    <property type="entry name" value="FOUR HELIX BUNDLE PROTEIN"/>
    <property type="match status" value="1"/>
</dbReference>
<name>A0A4Y9QLI8_9BACT</name>
<dbReference type="EMBL" id="SPSB01000004">
    <property type="protein sequence ID" value="TFV93539.1"/>
    <property type="molecule type" value="Genomic_DNA"/>
</dbReference>
<evidence type="ECO:0000313" key="2">
    <source>
        <dbReference type="Proteomes" id="UP000297647"/>
    </source>
</evidence>
<evidence type="ECO:0000313" key="1">
    <source>
        <dbReference type="EMBL" id="TFV93539.1"/>
    </source>
</evidence>
<dbReference type="InterPro" id="IPR036583">
    <property type="entry name" value="23S_rRNA_IVS_sf"/>
</dbReference>
<dbReference type="CDD" id="cd16377">
    <property type="entry name" value="23S_rRNA_IVP_like"/>
    <property type="match status" value="1"/>
</dbReference>
<dbReference type="InterPro" id="IPR012657">
    <property type="entry name" value="23S_rRNA-intervening_sequence"/>
</dbReference>
<dbReference type="AlphaFoldDB" id="A0A4Y9QLI8"/>
<dbReference type="Proteomes" id="UP000297647">
    <property type="component" value="Unassembled WGS sequence"/>
</dbReference>
<dbReference type="NCBIfam" id="TIGR02436">
    <property type="entry name" value="four helix bundle protein"/>
    <property type="match status" value="1"/>
</dbReference>
<keyword evidence="2" id="KW-1185">Reference proteome</keyword>